<gene>
    <name evidence="6" type="ORF">Bca52824_033295</name>
</gene>
<evidence type="ECO:0000256" key="2">
    <source>
        <dbReference type="ARBA" id="ARBA00022441"/>
    </source>
</evidence>
<dbReference type="AlphaFoldDB" id="A0A8X7SII7"/>
<dbReference type="GO" id="GO:0005829">
    <property type="term" value="C:cytosol"/>
    <property type="evidence" value="ECO:0007669"/>
    <property type="project" value="TreeGrafter"/>
</dbReference>
<sequence>MVLAEPHRFRTVQSYNTSEGKWVQLPDPGENFEKRGGAGSMLCKGRFGWYMGFRVHLSLVSSSRIKGPFRSGILTDDGFALDTETLVWERIKGGMNRVHVVGRLPRLPQPMGRKAS</sequence>
<evidence type="ECO:0000256" key="1">
    <source>
        <dbReference type="ARBA" id="ARBA00001954"/>
    </source>
</evidence>
<evidence type="ECO:0000313" key="7">
    <source>
        <dbReference type="Proteomes" id="UP000886595"/>
    </source>
</evidence>
<reference evidence="6 7" key="1">
    <citation type="submission" date="2020-02" db="EMBL/GenBank/DDBJ databases">
        <authorList>
            <person name="Ma Q."/>
            <person name="Huang Y."/>
            <person name="Song X."/>
            <person name="Pei D."/>
        </authorList>
    </citation>
    <scope>NUCLEOTIDE SEQUENCE [LARGE SCALE GENOMIC DNA]</scope>
    <source>
        <strain evidence="6">Sxm20200214</strain>
        <tissue evidence="6">Leaf</tissue>
    </source>
</reference>
<keyword evidence="4" id="KW-0408">Iron</keyword>
<dbReference type="SUPFAM" id="SSF117281">
    <property type="entry name" value="Kelch motif"/>
    <property type="match status" value="1"/>
</dbReference>
<organism evidence="6 7">
    <name type="scientific">Brassica carinata</name>
    <name type="common">Ethiopian mustard</name>
    <name type="synonym">Abyssinian cabbage</name>
    <dbReference type="NCBI Taxonomy" id="52824"/>
    <lineage>
        <taxon>Eukaryota</taxon>
        <taxon>Viridiplantae</taxon>
        <taxon>Streptophyta</taxon>
        <taxon>Embryophyta</taxon>
        <taxon>Tracheophyta</taxon>
        <taxon>Spermatophyta</taxon>
        <taxon>Magnoliopsida</taxon>
        <taxon>eudicotyledons</taxon>
        <taxon>Gunneridae</taxon>
        <taxon>Pentapetalae</taxon>
        <taxon>rosids</taxon>
        <taxon>malvids</taxon>
        <taxon>Brassicales</taxon>
        <taxon>Brassicaceae</taxon>
        <taxon>Brassiceae</taxon>
        <taxon>Brassica</taxon>
    </lineage>
</organism>
<proteinExistence type="predicted"/>
<keyword evidence="3" id="KW-0677">Repeat</keyword>
<comment type="cofactor">
    <cofactor evidence="1">
        <name>Fe(2+)</name>
        <dbReference type="ChEBI" id="CHEBI:29033"/>
    </cofactor>
</comment>
<dbReference type="EMBL" id="JAAMPC010000007">
    <property type="protein sequence ID" value="KAG2304644.1"/>
    <property type="molecule type" value="Genomic_DNA"/>
</dbReference>
<protein>
    <submittedName>
        <fullName evidence="6">Uncharacterized protein</fullName>
    </submittedName>
</protein>
<evidence type="ECO:0000256" key="5">
    <source>
        <dbReference type="ARBA" id="ARBA00023239"/>
    </source>
</evidence>
<comment type="caution">
    <text evidence="6">The sequence shown here is derived from an EMBL/GenBank/DDBJ whole genome shotgun (WGS) entry which is preliminary data.</text>
</comment>
<dbReference type="Proteomes" id="UP000886595">
    <property type="component" value="Unassembled WGS sequence"/>
</dbReference>
<dbReference type="GO" id="GO:0019760">
    <property type="term" value="P:glucosinolate metabolic process"/>
    <property type="evidence" value="ECO:0007669"/>
    <property type="project" value="UniProtKB-ARBA"/>
</dbReference>
<dbReference type="GO" id="GO:0080028">
    <property type="term" value="P:nitrile biosynthetic process"/>
    <property type="evidence" value="ECO:0007669"/>
    <property type="project" value="TreeGrafter"/>
</dbReference>
<evidence type="ECO:0000256" key="3">
    <source>
        <dbReference type="ARBA" id="ARBA00022737"/>
    </source>
</evidence>
<dbReference type="GO" id="GO:0005634">
    <property type="term" value="C:nucleus"/>
    <property type="evidence" value="ECO:0007669"/>
    <property type="project" value="TreeGrafter"/>
</dbReference>
<dbReference type="GO" id="GO:0016829">
    <property type="term" value="F:lyase activity"/>
    <property type="evidence" value="ECO:0007669"/>
    <property type="project" value="UniProtKB-KW"/>
</dbReference>
<name>A0A8X7SII7_BRACI</name>
<keyword evidence="7" id="KW-1185">Reference proteome</keyword>
<dbReference type="PANTHER" id="PTHR47435">
    <property type="entry name" value="KELCH REPEAT PROTEIN (AFU_ORTHOLOGUE AFUA_5G12780)"/>
    <property type="match status" value="1"/>
</dbReference>
<dbReference type="InterPro" id="IPR015915">
    <property type="entry name" value="Kelch-typ_b-propeller"/>
</dbReference>
<dbReference type="GO" id="GO:0030234">
    <property type="term" value="F:enzyme regulator activity"/>
    <property type="evidence" value="ECO:0007669"/>
    <property type="project" value="TreeGrafter"/>
</dbReference>
<dbReference type="PANTHER" id="PTHR47435:SF7">
    <property type="entry name" value="EPITHIOSPECIFIER PROTEIN"/>
    <property type="match status" value="1"/>
</dbReference>
<evidence type="ECO:0000313" key="6">
    <source>
        <dbReference type="EMBL" id="KAG2304644.1"/>
    </source>
</evidence>
<keyword evidence="2" id="KW-0880">Kelch repeat</keyword>
<keyword evidence="5" id="KW-0456">Lyase</keyword>
<accession>A0A8X7SII7</accession>
<evidence type="ECO:0000256" key="4">
    <source>
        <dbReference type="ARBA" id="ARBA00023004"/>
    </source>
</evidence>